<evidence type="ECO:0000256" key="7">
    <source>
        <dbReference type="PROSITE-ProRule" id="PRU00042"/>
    </source>
</evidence>
<dbReference type="Proteomes" id="UP001583177">
    <property type="component" value="Unassembled WGS sequence"/>
</dbReference>
<feature type="domain" description="C2H2-type" evidence="9">
    <location>
        <begin position="313"/>
        <end position="340"/>
    </location>
</feature>
<dbReference type="PANTHER" id="PTHR24394">
    <property type="entry name" value="ZINC FINGER PROTEIN"/>
    <property type="match status" value="1"/>
</dbReference>
<keyword evidence="5" id="KW-0862">Zinc</keyword>
<evidence type="ECO:0000256" key="6">
    <source>
        <dbReference type="ARBA" id="ARBA00023242"/>
    </source>
</evidence>
<evidence type="ECO:0000259" key="9">
    <source>
        <dbReference type="PROSITE" id="PS50157"/>
    </source>
</evidence>
<keyword evidence="6" id="KW-0539">Nucleus</keyword>
<feature type="compositionally biased region" description="Basic and acidic residues" evidence="8">
    <location>
        <begin position="206"/>
        <end position="221"/>
    </location>
</feature>
<reference evidence="10 11" key="1">
    <citation type="journal article" date="2024" name="IMA Fungus">
        <title>IMA Genome - F19 : A genome assembly and annotation guide to empower mycologists, including annotated draft genome sequences of Ceratocystis pirilliformis, Diaporthe australafricana, Fusarium ophioides, Paecilomyces lecythidis, and Sporothrix stenoceras.</title>
        <authorList>
            <person name="Aylward J."/>
            <person name="Wilson A.M."/>
            <person name="Visagie C.M."/>
            <person name="Spraker J."/>
            <person name="Barnes I."/>
            <person name="Buitendag C."/>
            <person name="Ceriani C."/>
            <person name="Del Mar Angel L."/>
            <person name="du Plessis D."/>
            <person name="Fuchs T."/>
            <person name="Gasser K."/>
            <person name="Kramer D."/>
            <person name="Li W."/>
            <person name="Munsamy K."/>
            <person name="Piso A."/>
            <person name="Price J.L."/>
            <person name="Sonnekus B."/>
            <person name="Thomas C."/>
            <person name="van der Nest A."/>
            <person name="van Dijk A."/>
            <person name="van Heerden A."/>
            <person name="van Vuuren N."/>
            <person name="Yilmaz N."/>
            <person name="Duong T.A."/>
            <person name="van der Merwe N.A."/>
            <person name="Wingfield M.J."/>
            <person name="Wingfield B.D."/>
        </authorList>
    </citation>
    <scope>NUCLEOTIDE SEQUENCE [LARGE SCALE GENOMIC DNA]</scope>
    <source>
        <strain evidence="10 11">CMW 18300</strain>
    </source>
</reference>
<feature type="compositionally biased region" description="Acidic residues" evidence="8">
    <location>
        <begin position="237"/>
        <end position="247"/>
    </location>
</feature>
<dbReference type="SUPFAM" id="SSF57667">
    <property type="entry name" value="beta-beta-alpha zinc fingers"/>
    <property type="match status" value="1"/>
</dbReference>
<evidence type="ECO:0000256" key="1">
    <source>
        <dbReference type="ARBA" id="ARBA00004123"/>
    </source>
</evidence>
<evidence type="ECO:0000256" key="4">
    <source>
        <dbReference type="ARBA" id="ARBA00022771"/>
    </source>
</evidence>
<gene>
    <name evidence="10" type="ORF">Daus18300_008914</name>
</gene>
<sequence>MPGFRKDTPDLTNLILEGYYGFMDYAVALWVRHVEEAALAADEEDAMIKDLAESLTTLLDIHFTAPKKQLPVSHGNKKRLQVFQGLSSRFHDLEQVVVRTRKELTFFGEIKESERALDFDHVINGIRSRLEQVLDAARNGAAGEAEGLEAMYGSKPFKCDRLSCRYFYDGFTTAQEREQHHGKHLLPFRCTVLGCPRSSLGMASSKELDRHVRDTHGRPGEDSSFPDLVETSAQAQDDQDDSESSEEPESRGQEPESGSQEHEQAGGLQTHEATPRVKRPRISEWECVICSKVFRKKFNMESHMVIHSDNRDFSCSVCSLSFARVSDRNRHERTHKAREVVCGGELPDGQRWGCGRKFGRADTLRNHHRTPAGQACYAAAAAAAAAPSAGAET</sequence>
<dbReference type="InterPro" id="IPR013087">
    <property type="entry name" value="Znf_C2H2_type"/>
</dbReference>
<keyword evidence="11" id="KW-1185">Reference proteome</keyword>
<dbReference type="PROSITE" id="PS00028">
    <property type="entry name" value="ZINC_FINGER_C2H2_1"/>
    <property type="match status" value="2"/>
</dbReference>
<evidence type="ECO:0000313" key="11">
    <source>
        <dbReference type="Proteomes" id="UP001583177"/>
    </source>
</evidence>
<dbReference type="SMART" id="SM00355">
    <property type="entry name" value="ZnF_C2H2"/>
    <property type="match status" value="4"/>
</dbReference>
<evidence type="ECO:0000313" key="10">
    <source>
        <dbReference type="EMBL" id="KAL1861383.1"/>
    </source>
</evidence>
<dbReference type="PANTHER" id="PTHR24394:SF29">
    <property type="entry name" value="MYONEURIN"/>
    <property type="match status" value="1"/>
</dbReference>
<feature type="domain" description="C2H2-type" evidence="9">
    <location>
        <begin position="285"/>
        <end position="312"/>
    </location>
</feature>
<proteinExistence type="predicted"/>
<dbReference type="EMBL" id="JAWRVE010000087">
    <property type="protein sequence ID" value="KAL1861383.1"/>
    <property type="molecule type" value="Genomic_DNA"/>
</dbReference>
<keyword evidence="3" id="KW-0677">Repeat</keyword>
<evidence type="ECO:0000256" key="8">
    <source>
        <dbReference type="SAM" id="MobiDB-lite"/>
    </source>
</evidence>
<dbReference type="Gene3D" id="3.30.160.60">
    <property type="entry name" value="Classic Zinc Finger"/>
    <property type="match status" value="2"/>
</dbReference>
<dbReference type="Pfam" id="PF00096">
    <property type="entry name" value="zf-C2H2"/>
    <property type="match status" value="2"/>
</dbReference>
<evidence type="ECO:0000256" key="2">
    <source>
        <dbReference type="ARBA" id="ARBA00022723"/>
    </source>
</evidence>
<feature type="region of interest" description="Disordered" evidence="8">
    <location>
        <begin position="203"/>
        <end position="277"/>
    </location>
</feature>
<dbReference type="PROSITE" id="PS50157">
    <property type="entry name" value="ZINC_FINGER_C2H2_2"/>
    <property type="match status" value="2"/>
</dbReference>
<accession>A0ABR3WGI8</accession>
<keyword evidence="2" id="KW-0479">Metal-binding</keyword>
<protein>
    <recommendedName>
        <fullName evidence="9">C2H2-type domain-containing protein</fullName>
    </recommendedName>
</protein>
<evidence type="ECO:0000256" key="3">
    <source>
        <dbReference type="ARBA" id="ARBA00022737"/>
    </source>
</evidence>
<evidence type="ECO:0000256" key="5">
    <source>
        <dbReference type="ARBA" id="ARBA00022833"/>
    </source>
</evidence>
<comment type="caution">
    <text evidence="10">The sequence shown here is derived from an EMBL/GenBank/DDBJ whole genome shotgun (WGS) entry which is preliminary data.</text>
</comment>
<comment type="subcellular location">
    <subcellularLocation>
        <location evidence="1">Nucleus</location>
    </subcellularLocation>
</comment>
<organism evidence="10 11">
    <name type="scientific">Diaporthe australafricana</name>
    <dbReference type="NCBI Taxonomy" id="127596"/>
    <lineage>
        <taxon>Eukaryota</taxon>
        <taxon>Fungi</taxon>
        <taxon>Dikarya</taxon>
        <taxon>Ascomycota</taxon>
        <taxon>Pezizomycotina</taxon>
        <taxon>Sordariomycetes</taxon>
        <taxon>Sordariomycetidae</taxon>
        <taxon>Diaporthales</taxon>
        <taxon>Diaporthaceae</taxon>
        <taxon>Diaporthe</taxon>
    </lineage>
</organism>
<name>A0ABR3WGI8_9PEZI</name>
<keyword evidence="4 7" id="KW-0863">Zinc-finger</keyword>
<feature type="compositionally biased region" description="Basic and acidic residues" evidence="8">
    <location>
        <begin position="248"/>
        <end position="264"/>
    </location>
</feature>
<dbReference type="InterPro" id="IPR036236">
    <property type="entry name" value="Znf_C2H2_sf"/>
</dbReference>